<feature type="transmembrane region" description="Helical" evidence="1">
    <location>
        <begin position="63"/>
        <end position="84"/>
    </location>
</feature>
<evidence type="ECO:0000313" key="2">
    <source>
        <dbReference type="EMBL" id="MBC9251146.1"/>
    </source>
</evidence>
<feature type="transmembrane region" description="Helical" evidence="1">
    <location>
        <begin position="32"/>
        <end position="51"/>
    </location>
</feature>
<accession>A0ABR7S3I6</accession>
<dbReference type="Proteomes" id="UP000744555">
    <property type="component" value="Unassembled WGS sequence"/>
</dbReference>
<feature type="transmembrane region" description="Helical" evidence="1">
    <location>
        <begin position="96"/>
        <end position="120"/>
    </location>
</feature>
<proteinExistence type="predicted"/>
<keyword evidence="1" id="KW-0812">Transmembrane</keyword>
<reference evidence="2 3" key="1">
    <citation type="submission" date="2016-06" db="EMBL/GenBank/DDBJ databases">
        <authorList>
            <person name="Ramos C."/>
            <person name="Pintado A."/>
            <person name="Crespo-Gomez J.I."/>
        </authorList>
    </citation>
    <scope>NUCLEOTIDE SEQUENCE [LARGE SCALE GENOMIC DNA]</scope>
    <source>
        <strain evidence="2 3">AVO110</strain>
    </source>
</reference>
<gene>
    <name evidence="2" type="ORF">A9179_12745</name>
</gene>
<name>A0ABR7S3I6_AQUAC</name>
<keyword evidence="3" id="KW-1185">Reference proteome</keyword>
<evidence type="ECO:0000256" key="1">
    <source>
        <dbReference type="SAM" id="Phobius"/>
    </source>
</evidence>
<protein>
    <recommendedName>
        <fullName evidence="4">MotA/TolQ/ExbB proton channel domain-containing protein</fullName>
    </recommendedName>
</protein>
<keyword evidence="1" id="KW-0472">Membrane</keyword>
<comment type="caution">
    <text evidence="2">The sequence shown here is derived from an EMBL/GenBank/DDBJ whole genome shotgun (WGS) entry which is preliminary data.</text>
</comment>
<dbReference type="RefSeq" id="WP_187806455.1">
    <property type="nucleotide sequence ID" value="NZ_LZEU01000001.1"/>
</dbReference>
<organism evidence="2 3">
    <name type="scientific">Aquipseudomonas alcaligenes</name>
    <name type="common">Pseudomonas alcaligenes</name>
    <dbReference type="NCBI Taxonomy" id="43263"/>
    <lineage>
        <taxon>Bacteria</taxon>
        <taxon>Pseudomonadati</taxon>
        <taxon>Pseudomonadota</taxon>
        <taxon>Gammaproteobacteria</taxon>
        <taxon>Pseudomonadales</taxon>
        <taxon>Pseudomonadaceae</taxon>
        <taxon>Aquipseudomonas</taxon>
    </lineage>
</organism>
<keyword evidence="1" id="KW-1133">Transmembrane helix</keyword>
<dbReference type="EMBL" id="LZEU01000001">
    <property type="protein sequence ID" value="MBC9251146.1"/>
    <property type="molecule type" value="Genomic_DNA"/>
</dbReference>
<evidence type="ECO:0008006" key="4">
    <source>
        <dbReference type="Google" id="ProtNLM"/>
    </source>
</evidence>
<sequence length="529" mass="57515">MAVKLDIKKLFITAVSIKTALAALSVALGSPYICGLILPLLVMVLYIGLGIYKRDDSVSDEKFADSCYYLGFIFTIASIIASLFDLHNIGSGLGDVAARFGAAMISTCLGVIVRVVLVSFRQNAEDALKNVEDSVLTASRRLTDEFSRSFDQLVVFRSEAVEASRIAVAGVKEQIDSMSEAHRQEIETFFSAMTEHNKTTILGLIQDVRTASMGLNRILEQYQERASETSEGIDKTLQSFITTLIERLTAVEFPPDIFSSRLEAPIAQLNGTTADASNSVKLVSEHVKSAAKSVSTTVDKINTKAESLSEVLSTAQALSAEQQELLFAIKRQQQAVIDQLQAYQEEMLKGFSAQQESMLGKLHEHADLIADTNGVMSKLVDQIGENREVAEDFHKAWLGMTQVANEMAETVKGSMEKLTPAIVSIEEMTKRSVHDSRSTTTSVESLSSLMVQLLELNKTQLDRGASTAYQPQSIAELNEQMQALNANLQQLIANGDKYSALDAAVENSIAAASQVVIPLNEPSTPLSAS</sequence>
<evidence type="ECO:0000313" key="3">
    <source>
        <dbReference type="Proteomes" id="UP000744555"/>
    </source>
</evidence>